<dbReference type="AlphaFoldDB" id="A0A540L660"/>
<comment type="caution">
    <text evidence="1">The sequence shown here is derived from an EMBL/GenBank/DDBJ whole genome shotgun (WGS) entry which is preliminary data.</text>
</comment>
<evidence type="ECO:0000313" key="2">
    <source>
        <dbReference type="Proteomes" id="UP000315295"/>
    </source>
</evidence>
<dbReference type="EMBL" id="VIEB01000744">
    <property type="protein sequence ID" value="TQD81967.1"/>
    <property type="molecule type" value="Genomic_DNA"/>
</dbReference>
<organism evidence="1 2">
    <name type="scientific">Malus baccata</name>
    <name type="common">Siberian crab apple</name>
    <name type="synonym">Pyrus baccata</name>
    <dbReference type="NCBI Taxonomy" id="106549"/>
    <lineage>
        <taxon>Eukaryota</taxon>
        <taxon>Viridiplantae</taxon>
        <taxon>Streptophyta</taxon>
        <taxon>Embryophyta</taxon>
        <taxon>Tracheophyta</taxon>
        <taxon>Spermatophyta</taxon>
        <taxon>Magnoliopsida</taxon>
        <taxon>eudicotyledons</taxon>
        <taxon>Gunneridae</taxon>
        <taxon>Pentapetalae</taxon>
        <taxon>rosids</taxon>
        <taxon>fabids</taxon>
        <taxon>Rosales</taxon>
        <taxon>Rosaceae</taxon>
        <taxon>Amygdaloideae</taxon>
        <taxon>Maleae</taxon>
        <taxon>Malus</taxon>
    </lineage>
</organism>
<evidence type="ECO:0000313" key="1">
    <source>
        <dbReference type="EMBL" id="TQD81967.1"/>
    </source>
</evidence>
<reference evidence="1 2" key="1">
    <citation type="journal article" date="2019" name="G3 (Bethesda)">
        <title>Sequencing of a Wild Apple (Malus baccata) Genome Unravels the Differences Between Cultivated and Wild Apple Species Regarding Disease Resistance and Cold Tolerance.</title>
        <authorList>
            <person name="Chen X."/>
        </authorList>
    </citation>
    <scope>NUCLEOTIDE SEQUENCE [LARGE SCALE GENOMIC DNA]</scope>
    <source>
        <strain evidence="2">cv. Shandingzi</strain>
        <tissue evidence="1">Leaves</tissue>
    </source>
</reference>
<sequence>MHWAVLSTRAKSKSAELWSQMLKPHTHRAPDHIHRWWVFSASTEPSGVKTLKHSILSSPTRGLVAHLKSMFSKLKTIKLEHRQFLFNLKT</sequence>
<gene>
    <name evidence="1" type="ORF">C1H46_032514</name>
</gene>
<dbReference type="Proteomes" id="UP000315295">
    <property type="component" value="Unassembled WGS sequence"/>
</dbReference>
<keyword evidence="2" id="KW-1185">Reference proteome</keyword>
<protein>
    <submittedName>
        <fullName evidence="1">Uncharacterized protein</fullName>
    </submittedName>
</protein>
<accession>A0A540L660</accession>
<proteinExistence type="predicted"/>
<name>A0A540L660_MALBA</name>